<keyword evidence="2" id="KW-1185">Reference proteome</keyword>
<organism evidence="1 2">
    <name type="scientific">Noviherbaspirillum suwonense</name>
    <dbReference type="NCBI Taxonomy" id="1224511"/>
    <lineage>
        <taxon>Bacteria</taxon>
        <taxon>Pseudomonadati</taxon>
        <taxon>Pseudomonadota</taxon>
        <taxon>Betaproteobacteria</taxon>
        <taxon>Burkholderiales</taxon>
        <taxon>Oxalobacteraceae</taxon>
        <taxon>Noviherbaspirillum</taxon>
    </lineage>
</organism>
<proteinExistence type="predicted"/>
<gene>
    <name evidence="1" type="ORF">SAMN06295970_12218</name>
</gene>
<dbReference type="PANTHER" id="PTHR12631:SF10">
    <property type="entry name" value="BETA-XYLOSIDASE-LIKE PROTEIN-RELATED"/>
    <property type="match status" value="1"/>
</dbReference>
<dbReference type="EMBL" id="FXUL01000022">
    <property type="protein sequence ID" value="SMP75033.1"/>
    <property type="molecule type" value="Genomic_DNA"/>
</dbReference>
<dbReference type="InterPro" id="IPR051923">
    <property type="entry name" value="Glycosyl_Hydrolase_39"/>
</dbReference>
<dbReference type="RefSeq" id="WP_283444554.1">
    <property type="nucleotide sequence ID" value="NZ_FXUL01000022.1"/>
</dbReference>
<evidence type="ECO:0000313" key="1">
    <source>
        <dbReference type="EMBL" id="SMP75033.1"/>
    </source>
</evidence>
<dbReference type="InterPro" id="IPR001360">
    <property type="entry name" value="Glyco_hydro_1"/>
</dbReference>
<dbReference type="PANTHER" id="PTHR12631">
    <property type="entry name" value="ALPHA-L-IDURONIDASE"/>
    <property type="match status" value="1"/>
</dbReference>
<sequence>MQSFLFATGIENSSPRVMRRDGRIARVDQMEATGHYQRYREDLALAKALGIDVLRYGAPYYRAHAGPGRYDWDFSDAAFGEIRRLGITPCVDLCHFGLPDWLENFQNPEFPAHFADYARAFAERFPWVRLYTPINEMYVAAHFSAQLGLWNECLKSDRAFVTATKHIAKANLLATLAIMEVQPAARFIQSESSEYFHPSNPDAVKVARALNERRFLSLDLCYGYDLCASTYEYLLDNGMSRDEFHFFLDHNIRPVCIMGNDYYATNEHIVFPDGRTQQYEMLGYYVITKQYYDRYRLPVMHTETNNRDDGQVEKDARSWLERQWGNLVRLKEDGVPIVGFTWYSLIDQVDWDSLLVENNGRVNHYGLFNLDREIKPVGELYRDLIAAWRGKISNGMLSIY</sequence>
<comment type="caution">
    <text evidence="1">The sequence shown here is derived from an EMBL/GenBank/DDBJ whole genome shotgun (WGS) entry which is preliminary data.</text>
</comment>
<accession>A0ABY1QLT5</accession>
<dbReference type="InterPro" id="IPR017853">
    <property type="entry name" value="GH"/>
</dbReference>
<reference evidence="1 2" key="1">
    <citation type="submission" date="2017-05" db="EMBL/GenBank/DDBJ databases">
        <authorList>
            <person name="Varghese N."/>
            <person name="Submissions S."/>
        </authorList>
    </citation>
    <scope>NUCLEOTIDE SEQUENCE [LARGE SCALE GENOMIC DNA]</scope>
    <source>
        <strain evidence="1 2">DSM 26001</strain>
    </source>
</reference>
<evidence type="ECO:0000313" key="2">
    <source>
        <dbReference type="Proteomes" id="UP001158049"/>
    </source>
</evidence>
<dbReference type="Proteomes" id="UP001158049">
    <property type="component" value="Unassembled WGS sequence"/>
</dbReference>
<name>A0ABY1QLT5_9BURK</name>
<dbReference type="Pfam" id="PF00232">
    <property type="entry name" value="Glyco_hydro_1"/>
    <property type="match status" value="1"/>
</dbReference>
<protein>
    <submittedName>
        <fullName evidence="1">Beta-glucosidase/6-phospho-beta-glucosidase/beta-galactosidase</fullName>
    </submittedName>
</protein>
<dbReference type="SUPFAM" id="SSF51445">
    <property type="entry name" value="(Trans)glycosidases"/>
    <property type="match status" value="1"/>
</dbReference>
<dbReference type="Gene3D" id="3.20.20.80">
    <property type="entry name" value="Glycosidases"/>
    <property type="match status" value="1"/>
</dbReference>